<dbReference type="PANTHER" id="PTHR11610">
    <property type="entry name" value="LIPASE"/>
    <property type="match status" value="1"/>
</dbReference>
<dbReference type="CDD" id="cd00707">
    <property type="entry name" value="Pancreat_lipase_like"/>
    <property type="match status" value="1"/>
</dbReference>
<dbReference type="PANTHER" id="PTHR11610:SF173">
    <property type="entry name" value="LIPASE DOMAIN-CONTAINING PROTEIN-RELATED"/>
    <property type="match status" value="1"/>
</dbReference>
<name>A0ABP1PH10_XYLVO</name>
<dbReference type="EMBL" id="CAXAJV020001301">
    <property type="protein sequence ID" value="CAL7952504.1"/>
    <property type="molecule type" value="Genomic_DNA"/>
</dbReference>
<evidence type="ECO:0000256" key="7">
    <source>
        <dbReference type="ARBA" id="ARBA00023157"/>
    </source>
</evidence>
<comment type="subcellular location">
    <subcellularLocation>
        <location evidence="2">Secreted</location>
    </subcellularLocation>
</comment>
<evidence type="ECO:0000259" key="9">
    <source>
        <dbReference type="Pfam" id="PF00151"/>
    </source>
</evidence>
<comment type="similarity">
    <text evidence="3 8">Belongs to the AB hydrolase superfamily. Lipase family.</text>
</comment>
<dbReference type="EC" id="3.1.1.32" evidence="4"/>
<dbReference type="InterPro" id="IPR033906">
    <property type="entry name" value="Lipase_N"/>
</dbReference>
<reference evidence="10 11" key="1">
    <citation type="submission" date="2024-08" db="EMBL/GenBank/DDBJ databases">
        <authorList>
            <person name="Will J Nash"/>
            <person name="Angela Man"/>
            <person name="Seanna McTaggart"/>
            <person name="Kendall Baker"/>
            <person name="Tom Barker"/>
            <person name="Leah Catchpole"/>
            <person name="Alex Durrant"/>
            <person name="Karim Gharbi"/>
            <person name="Naomi Irish"/>
            <person name="Gemy Kaithakottil"/>
            <person name="Debby Ku"/>
            <person name="Aaliyah Providence"/>
            <person name="Felix Shaw"/>
            <person name="David Swarbreck"/>
            <person name="Chris Watkins"/>
            <person name="Ann M. McCartney"/>
            <person name="Giulio Formenti"/>
            <person name="Alice Mouton"/>
            <person name="Noel Vella"/>
            <person name="Bjorn M von Reumont"/>
            <person name="Adriana Vella"/>
            <person name="Wilfried Haerty"/>
        </authorList>
    </citation>
    <scope>NUCLEOTIDE SEQUENCE [LARGE SCALE GENOMIC DNA]</scope>
</reference>
<dbReference type="InterPro" id="IPR000734">
    <property type="entry name" value="TAG_lipase"/>
</dbReference>
<dbReference type="Gene3D" id="3.40.50.1820">
    <property type="entry name" value="alpha/beta hydrolase"/>
    <property type="match status" value="1"/>
</dbReference>
<protein>
    <recommendedName>
        <fullName evidence="4">phospholipase A1</fullName>
        <ecNumber evidence="4">3.1.1.32</ecNumber>
    </recommendedName>
</protein>
<dbReference type="SUPFAM" id="SSF53474">
    <property type="entry name" value="alpha/beta-Hydrolases"/>
    <property type="match status" value="1"/>
</dbReference>
<dbReference type="Proteomes" id="UP001642520">
    <property type="component" value="Unassembled WGS sequence"/>
</dbReference>
<keyword evidence="7" id="KW-1015">Disulfide bond</keyword>
<evidence type="ECO:0000256" key="1">
    <source>
        <dbReference type="ARBA" id="ARBA00000111"/>
    </source>
</evidence>
<dbReference type="InterPro" id="IPR013818">
    <property type="entry name" value="Lipase"/>
</dbReference>
<keyword evidence="6" id="KW-0378">Hydrolase</keyword>
<evidence type="ECO:0000313" key="10">
    <source>
        <dbReference type="EMBL" id="CAL7952504.1"/>
    </source>
</evidence>
<comment type="caution">
    <text evidence="10">The sequence shown here is derived from an EMBL/GenBank/DDBJ whole genome shotgun (WGS) entry which is preliminary data.</text>
</comment>
<evidence type="ECO:0000256" key="4">
    <source>
        <dbReference type="ARBA" id="ARBA00013179"/>
    </source>
</evidence>
<dbReference type="InterPro" id="IPR029058">
    <property type="entry name" value="AB_hydrolase_fold"/>
</dbReference>
<organism evidence="10 11">
    <name type="scientific">Xylocopa violacea</name>
    <name type="common">Violet carpenter bee</name>
    <name type="synonym">Apis violacea</name>
    <dbReference type="NCBI Taxonomy" id="135666"/>
    <lineage>
        <taxon>Eukaryota</taxon>
        <taxon>Metazoa</taxon>
        <taxon>Ecdysozoa</taxon>
        <taxon>Arthropoda</taxon>
        <taxon>Hexapoda</taxon>
        <taxon>Insecta</taxon>
        <taxon>Pterygota</taxon>
        <taxon>Neoptera</taxon>
        <taxon>Endopterygota</taxon>
        <taxon>Hymenoptera</taxon>
        <taxon>Apocrita</taxon>
        <taxon>Aculeata</taxon>
        <taxon>Apoidea</taxon>
        <taxon>Anthophila</taxon>
        <taxon>Apidae</taxon>
        <taxon>Xylocopa</taxon>
        <taxon>Xylocopa</taxon>
    </lineage>
</organism>
<keyword evidence="11" id="KW-1185">Reference proteome</keyword>
<dbReference type="Pfam" id="PF00151">
    <property type="entry name" value="Lipase"/>
    <property type="match status" value="1"/>
</dbReference>
<evidence type="ECO:0000256" key="6">
    <source>
        <dbReference type="ARBA" id="ARBA00022801"/>
    </source>
</evidence>
<evidence type="ECO:0000256" key="5">
    <source>
        <dbReference type="ARBA" id="ARBA00022525"/>
    </source>
</evidence>
<gene>
    <name evidence="10" type="ORF">XYLVIOL_LOCUS11106</name>
</gene>
<accession>A0ABP1PH10</accession>
<keyword evidence="5" id="KW-0964">Secreted</keyword>
<evidence type="ECO:0000256" key="3">
    <source>
        <dbReference type="ARBA" id="ARBA00010701"/>
    </source>
</evidence>
<feature type="domain" description="Lipase" evidence="9">
    <location>
        <begin position="85"/>
        <end position="404"/>
    </location>
</feature>
<evidence type="ECO:0000256" key="2">
    <source>
        <dbReference type="ARBA" id="ARBA00004613"/>
    </source>
</evidence>
<comment type="catalytic activity">
    <reaction evidence="1">
        <text>a 1,2-diacyl-sn-glycero-3-phosphocholine + H2O = a 2-acyl-sn-glycero-3-phosphocholine + a fatty acid + H(+)</text>
        <dbReference type="Rhea" id="RHEA:18689"/>
        <dbReference type="ChEBI" id="CHEBI:15377"/>
        <dbReference type="ChEBI" id="CHEBI:15378"/>
        <dbReference type="ChEBI" id="CHEBI:28868"/>
        <dbReference type="ChEBI" id="CHEBI:57643"/>
        <dbReference type="ChEBI" id="CHEBI:57875"/>
        <dbReference type="EC" id="3.1.1.32"/>
    </reaction>
</comment>
<evidence type="ECO:0000256" key="8">
    <source>
        <dbReference type="RuleBase" id="RU004262"/>
    </source>
</evidence>
<sequence length="429" mass="48607">MFIKLYFVSAVCSESFIGNTNVIENSERVQNSSIYRNQNLTDFIFTLKNSSSFIDSRIDVKSNQVDCFGLGKTLARLMEWFFLNNPNGTNAPDVKLLLSSRKQPQRVQVIIGRQFGLEWTDFQIERRTIVIVHGFLSHGQQSWISEMEKAFLQWGDVNVVIVDWSAAGSTWNYYKAAVNTRVVGYQIARFLEHVENSTTGRSNSDTNSWGPLHLIGHSLGAHICGFTAKELKRRRSAWKVERITGLDPAQPCFKNADFTVKLHKSDAPFVDIIHTNGRLLSEIGLGLPEPIGHVDFYPNGGRSQPGCVKTDSSYFGYLPLPLQAIDKSICSHGRSYVYLTESLISDVKRNCTFWAHHWDLTYRNLMRIAIESCDKNSCIEMGINAINYPQRGTFFIATSDSVPFCVNDTRLLDEVIIQLKKDHANELDD</sequence>
<dbReference type="PRINTS" id="PR00821">
    <property type="entry name" value="TAGLIPASE"/>
</dbReference>
<proteinExistence type="inferred from homology"/>
<evidence type="ECO:0000313" key="11">
    <source>
        <dbReference type="Proteomes" id="UP001642520"/>
    </source>
</evidence>